<name>A0A139AAI1_GONPJ</name>
<dbReference type="AlphaFoldDB" id="A0A139AAI1"/>
<organism evidence="1 2">
    <name type="scientific">Gonapodya prolifera (strain JEL478)</name>
    <name type="common">Monoblepharis prolifera</name>
    <dbReference type="NCBI Taxonomy" id="1344416"/>
    <lineage>
        <taxon>Eukaryota</taxon>
        <taxon>Fungi</taxon>
        <taxon>Fungi incertae sedis</taxon>
        <taxon>Chytridiomycota</taxon>
        <taxon>Chytridiomycota incertae sedis</taxon>
        <taxon>Monoblepharidomycetes</taxon>
        <taxon>Monoblepharidales</taxon>
        <taxon>Gonapodyaceae</taxon>
        <taxon>Gonapodya</taxon>
    </lineage>
</organism>
<gene>
    <name evidence="1" type="ORF">M427DRAFT_45588</name>
</gene>
<dbReference type="EMBL" id="KQ965776">
    <property type="protein sequence ID" value="KXS13664.1"/>
    <property type="molecule type" value="Genomic_DNA"/>
</dbReference>
<accession>A0A139AAI1</accession>
<dbReference type="Proteomes" id="UP000070544">
    <property type="component" value="Unassembled WGS sequence"/>
</dbReference>
<reference evidence="1 2" key="1">
    <citation type="journal article" date="2015" name="Genome Biol. Evol.">
        <title>Phylogenomic analyses indicate that early fungi evolved digesting cell walls of algal ancestors of land plants.</title>
        <authorList>
            <person name="Chang Y."/>
            <person name="Wang S."/>
            <person name="Sekimoto S."/>
            <person name="Aerts A.L."/>
            <person name="Choi C."/>
            <person name="Clum A."/>
            <person name="LaButti K.M."/>
            <person name="Lindquist E.A."/>
            <person name="Yee Ngan C."/>
            <person name="Ohm R.A."/>
            <person name="Salamov A.A."/>
            <person name="Grigoriev I.V."/>
            <person name="Spatafora J.W."/>
            <person name="Berbee M.L."/>
        </authorList>
    </citation>
    <scope>NUCLEOTIDE SEQUENCE [LARGE SCALE GENOMIC DNA]</scope>
    <source>
        <strain evidence="1 2">JEL478</strain>
    </source>
</reference>
<protein>
    <submittedName>
        <fullName evidence="1">Uncharacterized protein</fullName>
    </submittedName>
</protein>
<evidence type="ECO:0000313" key="1">
    <source>
        <dbReference type="EMBL" id="KXS13664.1"/>
    </source>
</evidence>
<sequence length="306" mass="33515">MQTEPTLSICKLSLVLCSLGEEEVLVKPGEGPGPHTLLQGWFARHSRTFFILTSLSTEDMGLGCMSLLLGREALDGLQKCRHLLSLTKVVGVQADAFNFLHLHPIPQVVHKLCGNMLLGSDFVLGCIGKLGTLSNNLHEAHHLAVAEHLFWQYHAFLQKLTVHDAVGCDHIVQDGLSHTMSSQGPLALHRLLDPKWGSFQGFLQQPPTRVGGMAACELLVVGVEVPTDEDIKSVSSQGRSGLDKVLDKLVEFLAQGECWVAWGPRCRMQWSGVPDEAPKAPLGMFSSWVEVGLLMEDMEEIVTLRA</sequence>
<keyword evidence="2" id="KW-1185">Reference proteome</keyword>
<evidence type="ECO:0000313" key="2">
    <source>
        <dbReference type="Proteomes" id="UP000070544"/>
    </source>
</evidence>
<proteinExistence type="predicted"/>